<feature type="compositionally biased region" description="Low complexity" evidence="1">
    <location>
        <begin position="307"/>
        <end position="319"/>
    </location>
</feature>
<accession>A0A1F7TN56</accession>
<feature type="region of interest" description="Disordered" evidence="1">
    <location>
        <begin position="281"/>
        <end position="321"/>
    </location>
</feature>
<dbReference type="CDD" id="cd00118">
    <property type="entry name" value="LysM"/>
    <property type="match status" value="2"/>
</dbReference>
<dbReference type="PANTHER" id="PTHR21666">
    <property type="entry name" value="PEPTIDASE-RELATED"/>
    <property type="match status" value="1"/>
</dbReference>
<dbReference type="InterPro" id="IPR050570">
    <property type="entry name" value="Cell_wall_metabolism_enzyme"/>
</dbReference>
<evidence type="ECO:0000313" key="4">
    <source>
        <dbReference type="Proteomes" id="UP000177885"/>
    </source>
</evidence>
<dbReference type="STRING" id="1802385.A2856_00945"/>
<organism evidence="3 4">
    <name type="scientific">Candidatus Uhrbacteria bacterium RIFCSPHIGHO2_01_FULL_63_20</name>
    <dbReference type="NCBI Taxonomy" id="1802385"/>
    <lineage>
        <taxon>Bacteria</taxon>
        <taxon>Candidatus Uhriibacteriota</taxon>
    </lineage>
</organism>
<dbReference type="Pfam" id="PF01476">
    <property type="entry name" value="LysM"/>
    <property type="match status" value="2"/>
</dbReference>
<dbReference type="PANTHER" id="PTHR21666:SF270">
    <property type="entry name" value="MUREIN HYDROLASE ACTIVATOR ENVC"/>
    <property type="match status" value="1"/>
</dbReference>
<sequence>MRAALGILYGLIRAKRILAPVGRVLITPLRSAGRFALKVIGVPAYRAVFFVKRQIGRVLLPAKNRATYLVSNRYAIHVAVAAVAAVAGTANVSGGEVRAETFGTESMLYALVVQDDSASVEVVSAAANPSLNNISYFEEDGTIDPRAHLDFHSLDQDYVTTTVGGSAVSSPTIHEGGDSVAPRTNVESYQVADGDTLYGISDRFGLSLSSMLWANNMTVRSVIRPGQTLKIPPVDGVLYVIKKGDTLSKIAKTYGADQERIISFNRLSDSDDLTVGEQIVLPDGEPPTPVAVSRPAPVSQLFSDKPGSTTSSSRGSATGKGNWKWPTDWRVITQYFGWKHTGIDVDGDYTTHSYAASDGVVIYSGWRNGYGYTVEVEHGNGLVTRYGHHSKLYVKAGDAVKMGDLLAQTGTTGRSTGTHLHFEVIKNGKFQNPLDYVR</sequence>
<protein>
    <recommendedName>
        <fullName evidence="2">LysM domain-containing protein</fullName>
    </recommendedName>
</protein>
<dbReference type="SMART" id="SM00257">
    <property type="entry name" value="LysM"/>
    <property type="match status" value="2"/>
</dbReference>
<comment type="caution">
    <text evidence="3">The sequence shown here is derived from an EMBL/GenBank/DDBJ whole genome shotgun (WGS) entry which is preliminary data.</text>
</comment>
<dbReference type="Proteomes" id="UP000177885">
    <property type="component" value="Unassembled WGS sequence"/>
</dbReference>
<proteinExistence type="predicted"/>
<dbReference type="InterPro" id="IPR036779">
    <property type="entry name" value="LysM_dom_sf"/>
</dbReference>
<reference evidence="3 4" key="1">
    <citation type="journal article" date="2016" name="Nat. Commun.">
        <title>Thousands of microbial genomes shed light on interconnected biogeochemical processes in an aquifer system.</title>
        <authorList>
            <person name="Anantharaman K."/>
            <person name="Brown C.T."/>
            <person name="Hug L.A."/>
            <person name="Sharon I."/>
            <person name="Castelle C.J."/>
            <person name="Probst A.J."/>
            <person name="Thomas B.C."/>
            <person name="Singh A."/>
            <person name="Wilkins M.J."/>
            <person name="Karaoz U."/>
            <person name="Brodie E.L."/>
            <person name="Williams K.H."/>
            <person name="Hubbard S.S."/>
            <person name="Banfield J.F."/>
        </authorList>
    </citation>
    <scope>NUCLEOTIDE SEQUENCE [LARGE SCALE GENOMIC DNA]</scope>
</reference>
<dbReference type="InterPro" id="IPR016047">
    <property type="entry name" value="M23ase_b-sheet_dom"/>
</dbReference>
<evidence type="ECO:0000256" key="1">
    <source>
        <dbReference type="SAM" id="MobiDB-lite"/>
    </source>
</evidence>
<dbReference type="GO" id="GO:0004222">
    <property type="term" value="F:metalloendopeptidase activity"/>
    <property type="evidence" value="ECO:0007669"/>
    <property type="project" value="TreeGrafter"/>
</dbReference>
<evidence type="ECO:0000259" key="2">
    <source>
        <dbReference type="PROSITE" id="PS51782"/>
    </source>
</evidence>
<evidence type="ECO:0000313" key="3">
    <source>
        <dbReference type="EMBL" id="OGL67038.1"/>
    </source>
</evidence>
<dbReference type="Gene3D" id="2.70.70.10">
    <property type="entry name" value="Glucose Permease (Domain IIA)"/>
    <property type="match status" value="1"/>
</dbReference>
<dbReference type="Pfam" id="PF01551">
    <property type="entry name" value="Peptidase_M23"/>
    <property type="match status" value="1"/>
</dbReference>
<dbReference type="AlphaFoldDB" id="A0A1F7TN56"/>
<dbReference type="SUPFAM" id="SSF51261">
    <property type="entry name" value="Duplicated hybrid motif"/>
    <property type="match status" value="1"/>
</dbReference>
<dbReference type="PROSITE" id="PS51782">
    <property type="entry name" value="LYSM"/>
    <property type="match status" value="2"/>
</dbReference>
<dbReference type="SUPFAM" id="SSF54106">
    <property type="entry name" value="LysM domain"/>
    <property type="match status" value="1"/>
</dbReference>
<dbReference type="CDD" id="cd12797">
    <property type="entry name" value="M23_peptidase"/>
    <property type="match status" value="1"/>
</dbReference>
<dbReference type="Gene3D" id="3.10.350.10">
    <property type="entry name" value="LysM domain"/>
    <property type="match status" value="2"/>
</dbReference>
<feature type="domain" description="LysM" evidence="2">
    <location>
        <begin position="187"/>
        <end position="231"/>
    </location>
</feature>
<feature type="domain" description="LysM" evidence="2">
    <location>
        <begin position="237"/>
        <end position="281"/>
    </location>
</feature>
<gene>
    <name evidence="3" type="ORF">A2856_00945</name>
</gene>
<dbReference type="InterPro" id="IPR018392">
    <property type="entry name" value="LysM"/>
</dbReference>
<name>A0A1F7TN56_9BACT</name>
<dbReference type="InterPro" id="IPR011055">
    <property type="entry name" value="Dup_hybrid_motif"/>
</dbReference>
<dbReference type="EMBL" id="MGDT01000004">
    <property type="protein sequence ID" value="OGL67038.1"/>
    <property type="molecule type" value="Genomic_DNA"/>
</dbReference>